<dbReference type="SUPFAM" id="SSF53850">
    <property type="entry name" value="Periplasmic binding protein-like II"/>
    <property type="match status" value="1"/>
</dbReference>
<dbReference type="InterPro" id="IPR007210">
    <property type="entry name" value="ABC_Gly_betaine_transp_sub-bd"/>
</dbReference>
<evidence type="ECO:0000259" key="1">
    <source>
        <dbReference type="Pfam" id="PF04069"/>
    </source>
</evidence>
<dbReference type="AlphaFoldDB" id="A0AB35FDD4"/>
<feature type="domain" description="ABC-type glycine betaine transport system substrate-binding" evidence="1">
    <location>
        <begin position="5"/>
        <end position="237"/>
    </location>
</feature>
<gene>
    <name evidence="2" type="ORF">HFO74_14100</name>
</gene>
<name>A0AB35FDD4_9HYPH</name>
<dbReference type="EMBL" id="JAAXQQ010000004">
    <property type="protein sequence ID" value="MBY3064556.1"/>
    <property type="molecule type" value="Genomic_DNA"/>
</dbReference>
<dbReference type="RefSeq" id="WP_221979025.1">
    <property type="nucleotide sequence ID" value="NZ_JAAXQQ010000004.1"/>
</dbReference>
<dbReference type="GO" id="GO:0043190">
    <property type="term" value="C:ATP-binding cassette (ABC) transporter complex"/>
    <property type="evidence" value="ECO:0007669"/>
    <property type="project" value="InterPro"/>
</dbReference>
<dbReference type="Pfam" id="PF04069">
    <property type="entry name" value="OpuAC"/>
    <property type="match status" value="1"/>
</dbReference>
<evidence type="ECO:0000313" key="2">
    <source>
        <dbReference type="EMBL" id="MBY3064556.1"/>
    </source>
</evidence>
<proteinExistence type="predicted"/>
<dbReference type="Proteomes" id="UP000758022">
    <property type="component" value="Unassembled WGS sequence"/>
</dbReference>
<sequence length="246" mass="27289">MSRAIRVGHIGLSFHDASATVVEGVLHRHGLQVERSAAPHEEMFKRLGRGEVDILVSAWLPSSHQIYLDAIADGVRKLTVLYSPYCIWGVPDFVPVEAVASVSDLLEEPALTRMERLIQGINPGAGISRFSQEMISRYGLGRAGYHFETGTEADCFGTFETAYKEKRWVVIPLWHPQYLHNRYKIRALDEPLGMLGTRDEATLLVRKDAEAIVGPEALAELSDLHIGNDKVSALDDELRATNVVTS</sequence>
<accession>A0AB35FDD4</accession>
<dbReference type="GO" id="GO:0022857">
    <property type="term" value="F:transmembrane transporter activity"/>
    <property type="evidence" value="ECO:0007669"/>
    <property type="project" value="InterPro"/>
</dbReference>
<protein>
    <submittedName>
        <fullName evidence="2">Glycine/betaine ABC transporter substrate-binding protein</fullName>
    </submittedName>
</protein>
<reference evidence="2" key="1">
    <citation type="submission" date="2020-04" db="EMBL/GenBank/DDBJ databases">
        <title>Global-level population genomics supports evidence of horizontal gene transfer on evolution of Rhizobia in Lentils.</title>
        <authorList>
            <person name="Gai Y."/>
            <person name="Cook D."/>
            <person name="Riely B."/>
        </authorList>
    </citation>
    <scope>NUCLEOTIDE SEQUENCE</scope>
    <source>
        <strain evidence="2">TLR9</strain>
    </source>
</reference>
<organism evidence="2 3">
    <name type="scientific">Rhizobium laguerreae</name>
    <dbReference type="NCBI Taxonomy" id="1076926"/>
    <lineage>
        <taxon>Bacteria</taxon>
        <taxon>Pseudomonadati</taxon>
        <taxon>Pseudomonadota</taxon>
        <taxon>Alphaproteobacteria</taxon>
        <taxon>Hyphomicrobiales</taxon>
        <taxon>Rhizobiaceae</taxon>
        <taxon>Rhizobium/Agrobacterium group</taxon>
        <taxon>Rhizobium</taxon>
    </lineage>
</organism>
<comment type="caution">
    <text evidence="2">The sequence shown here is derived from an EMBL/GenBank/DDBJ whole genome shotgun (WGS) entry which is preliminary data.</text>
</comment>
<evidence type="ECO:0000313" key="3">
    <source>
        <dbReference type="Proteomes" id="UP000758022"/>
    </source>
</evidence>
<dbReference type="Gene3D" id="3.40.190.100">
    <property type="entry name" value="Glycine betaine-binding periplasmic protein, domain 2"/>
    <property type="match status" value="1"/>
</dbReference>
<dbReference type="Gene3D" id="3.10.105.10">
    <property type="entry name" value="Dipeptide-binding Protein, Domain 3"/>
    <property type="match status" value="1"/>
</dbReference>